<keyword evidence="2" id="KW-1185">Reference proteome</keyword>
<dbReference type="AlphaFoldDB" id="A0A5C6C1L5"/>
<accession>A0A5C6C1L5</accession>
<comment type="caution">
    <text evidence="1">The sequence shown here is derived from an EMBL/GenBank/DDBJ whole genome shotgun (WGS) entry which is preliminary data.</text>
</comment>
<dbReference type="RefSeq" id="WP_302119524.1">
    <property type="nucleotide sequence ID" value="NZ_SJPU01000002.1"/>
</dbReference>
<evidence type="ECO:0000313" key="1">
    <source>
        <dbReference type="EMBL" id="TWU16749.1"/>
    </source>
</evidence>
<sequence>MTTRDREIEVIDVNNAVLPKGIHREYTIRGAEAGQRRVVRKPIAITGDDCR</sequence>
<evidence type="ECO:0000313" key="2">
    <source>
        <dbReference type="Proteomes" id="UP000319908"/>
    </source>
</evidence>
<gene>
    <name evidence="1" type="ORF">Poly21_39550</name>
</gene>
<dbReference type="Proteomes" id="UP000319908">
    <property type="component" value="Unassembled WGS sequence"/>
</dbReference>
<protein>
    <submittedName>
        <fullName evidence="1">Uncharacterized protein</fullName>
    </submittedName>
</protein>
<organism evidence="1 2">
    <name type="scientific">Allorhodopirellula heiligendammensis</name>
    <dbReference type="NCBI Taxonomy" id="2714739"/>
    <lineage>
        <taxon>Bacteria</taxon>
        <taxon>Pseudomonadati</taxon>
        <taxon>Planctomycetota</taxon>
        <taxon>Planctomycetia</taxon>
        <taxon>Pirellulales</taxon>
        <taxon>Pirellulaceae</taxon>
        <taxon>Allorhodopirellula</taxon>
    </lineage>
</organism>
<proteinExistence type="predicted"/>
<reference evidence="1 2" key="1">
    <citation type="journal article" date="2020" name="Antonie Van Leeuwenhoek">
        <title>Rhodopirellula heiligendammensis sp. nov., Rhodopirellula pilleata sp. nov., and Rhodopirellula solitaria sp. nov. isolated from natural or artificial marine surfaces in Northern Germany and California, USA, and emended description of the genus Rhodopirellula.</title>
        <authorList>
            <person name="Kallscheuer N."/>
            <person name="Wiegand S."/>
            <person name="Jogler M."/>
            <person name="Boedeker C."/>
            <person name="Peeters S.H."/>
            <person name="Rast P."/>
            <person name="Heuer A."/>
            <person name="Jetten M.S.M."/>
            <person name="Rohde M."/>
            <person name="Jogler C."/>
        </authorList>
    </citation>
    <scope>NUCLEOTIDE SEQUENCE [LARGE SCALE GENOMIC DNA]</scope>
    <source>
        <strain evidence="1 2">Poly21</strain>
    </source>
</reference>
<dbReference type="EMBL" id="SJPU01000002">
    <property type="protein sequence ID" value="TWU16749.1"/>
    <property type="molecule type" value="Genomic_DNA"/>
</dbReference>
<name>A0A5C6C1L5_9BACT</name>